<feature type="region of interest" description="Disordered" evidence="1">
    <location>
        <begin position="267"/>
        <end position="332"/>
    </location>
</feature>
<sequence length="332" mass="38196">MRDSGRSERPLGAIIKIASATKNGSATVNYIARQGKIDVTLTSAHLTPLDYQAAREQMRQTRDLMGKTKGRQGYHLVQSFDATDQLTPVKAHQFGQEFMSELSKMYPDHEIYMATHTDTDHPHNHFMINAVNSETGAKMAINPPDIYEMHEINNDISKKHDLVELTKAKNKVYPTEIAAYTQTGKQYERDLVKEKIYHARDQAHSYPEFEHLLSESDVTLTSEIGKRGQTIRQKYVTHDSEGKQWTFTASRLGEDFKKEPITHAIMEHQRKRDKQQSDREQLERSNTERLRGLTASVREVADEVRTERRTHESTHKPPQNSPNVNRDFGPER</sequence>
<feature type="domain" description="MobA/VirD2-like nuclease" evidence="2">
    <location>
        <begin position="30"/>
        <end position="162"/>
    </location>
</feature>
<dbReference type="EMBL" id="WNJQ01000019">
    <property type="protein sequence ID" value="MBC9826399.1"/>
    <property type="molecule type" value="Genomic_DNA"/>
</dbReference>
<feature type="compositionally biased region" description="Basic and acidic residues" evidence="1">
    <location>
        <begin position="299"/>
        <end position="315"/>
    </location>
</feature>
<organism evidence="3 4">
    <name type="scientific">Carnobacterium inhibens</name>
    <dbReference type="NCBI Taxonomy" id="147709"/>
    <lineage>
        <taxon>Bacteria</taxon>
        <taxon>Bacillati</taxon>
        <taxon>Bacillota</taxon>
        <taxon>Bacilli</taxon>
        <taxon>Lactobacillales</taxon>
        <taxon>Carnobacteriaceae</taxon>
        <taxon>Carnobacterium</taxon>
    </lineage>
</organism>
<dbReference type="InterPro" id="IPR005094">
    <property type="entry name" value="Endonuclease_MobA/VirD2"/>
</dbReference>
<evidence type="ECO:0000256" key="1">
    <source>
        <dbReference type="SAM" id="MobiDB-lite"/>
    </source>
</evidence>
<keyword evidence="4" id="KW-1185">Reference proteome</keyword>
<comment type="caution">
    <text evidence="3">The sequence shown here is derived from an EMBL/GenBank/DDBJ whole genome shotgun (WGS) entry which is preliminary data.</text>
</comment>
<dbReference type="Pfam" id="PF03432">
    <property type="entry name" value="Relaxase"/>
    <property type="match status" value="1"/>
</dbReference>
<gene>
    <name evidence="3" type="ORF">GLO26_11515</name>
</gene>
<protein>
    <submittedName>
        <fullName evidence="3">Relaxase/mobilization nuclease domain-containing protein</fullName>
    </submittedName>
</protein>
<name>A0ABR7TEM9_9LACT</name>
<evidence type="ECO:0000313" key="3">
    <source>
        <dbReference type="EMBL" id="MBC9826399.1"/>
    </source>
</evidence>
<dbReference type="Proteomes" id="UP000638836">
    <property type="component" value="Unassembled WGS sequence"/>
</dbReference>
<evidence type="ECO:0000259" key="2">
    <source>
        <dbReference type="Pfam" id="PF03432"/>
    </source>
</evidence>
<feature type="compositionally biased region" description="Basic and acidic residues" evidence="1">
    <location>
        <begin position="267"/>
        <end position="291"/>
    </location>
</feature>
<reference evidence="3 4" key="1">
    <citation type="journal article" date="2020" name="Microorganisms">
        <title>New Insight into Antimicrobial Compounds from Food and Marine-Sourced Carnobacterium Species through Phenotype and Genome Analyses.</title>
        <authorList>
            <person name="Begrem S."/>
            <person name="Ivaniuk F."/>
            <person name="Gigout-Chevalier F."/>
            <person name="Kolypczuk L."/>
            <person name="Bonnetot S."/>
            <person name="Leroi F."/>
            <person name="Grovel O."/>
            <person name="Delbarre-Ladrat C."/>
            <person name="Passerini D."/>
        </authorList>
    </citation>
    <scope>NUCLEOTIDE SEQUENCE [LARGE SCALE GENOMIC DNA]</scope>
    <source>
        <strain evidence="3 4">MIP2551</strain>
    </source>
</reference>
<evidence type="ECO:0000313" key="4">
    <source>
        <dbReference type="Proteomes" id="UP000638836"/>
    </source>
</evidence>
<accession>A0ABR7TEM9</accession>
<proteinExistence type="predicted"/>